<dbReference type="Proteomes" id="UP000261580">
    <property type="component" value="Unassembled WGS sequence"/>
</dbReference>
<evidence type="ECO:0000313" key="4">
    <source>
        <dbReference type="Proteomes" id="UP000261580"/>
    </source>
</evidence>
<dbReference type="GO" id="GO:0009897">
    <property type="term" value="C:external side of plasma membrane"/>
    <property type="evidence" value="ECO:0007669"/>
    <property type="project" value="TreeGrafter"/>
</dbReference>
<feature type="domain" description="Ig-like" evidence="2">
    <location>
        <begin position="121"/>
        <end position="211"/>
    </location>
</feature>
<dbReference type="GO" id="GO:0005615">
    <property type="term" value="C:extracellular space"/>
    <property type="evidence" value="ECO:0007669"/>
    <property type="project" value="TreeGrafter"/>
</dbReference>
<dbReference type="Ensembl" id="ENSNBRT00000029475.1">
    <property type="protein sequence ID" value="ENSNBRP00000028726.1"/>
    <property type="gene ID" value="ENSNBRG00000021889.1"/>
</dbReference>
<protein>
    <recommendedName>
        <fullName evidence="2">Ig-like domain-containing protein</fullName>
    </recommendedName>
</protein>
<sequence length="223" mass="25540">YTNTEFPQNSWMGLKITRKLSQCFNPLCELTRSSWHSNTNFSCVHLLQRMNGCEWDDETGEVNGFSQYDYDGENFLALDLQNRAWTVLKPQTVITKLRWDAEKDQLVYKNKVTYMNALALPTVSLLQKTPSSPISCHATGFYPDRAMMFWRKDGEEIHEGVAPGEILLNNDGTFQMSVDLELSSVTPEDWSSFMLQVCSYQIIVADENVMSFCGRFLPAQAFL</sequence>
<dbReference type="InterPro" id="IPR037055">
    <property type="entry name" value="MHC_I-like_Ag-recog_sf"/>
</dbReference>
<dbReference type="InterPro" id="IPR011162">
    <property type="entry name" value="MHC_I/II-like_Ag-recog"/>
</dbReference>
<keyword evidence="4" id="KW-1185">Reference proteome</keyword>
<reference evidence="3" key="2">
    <citation type="submission" date="2025-09" db="UniProtKB">
        <authorList>
            <consortium name="Ensembl"/>
        </authorList>
    </citation>
    <scope>IDENTIFICATION</scope>
</reference>
<dbReference type="Gene3D" id="2.60.40.10">
    <property type="entry name" value="Immunoglobulins"/>
    <property type="match status" value="1"/>
</dbReference>
<evidence type="ECO:0000256" key="1">
    <source>
        <dbReference type="ARBA" id="ARBA00023180"/>
    </source>
</evidence>
<proteinExistence type="predicted"/>
<dbReference type="InterPro" id="IPR011161">
    <property type="entry name" value="MHC_I-like_Ag-recog"/>
</dbReference>
<reference evidence="3" key="1">
    <citation type="submission" date="2025-08" db="UniProtKB">
        <authorList>
            <consortium name="Ensembl"/>
        </authorList>
    </citation>
    <scope>IDENTIFICATION</scope>
</reference>
<dbReference type="Gene3D" id="3.30.500.10">
    <property type="entry name" value="MHC class I-like antigen recognition-like"/>
    <property type="match status" value="1"/>
</dbReference>
<dbReference type="PROSITE" id="PS50835">
    <property type="entry name" value="IG_LIKE"/>
    <property type="match status" value="1"/>
</dbReference>
<dbReference type="SUPFAM" id="SSF54452">
    <property type="entry name" value="MHC antigen-recognition domain"/>
    <property type="match status" value="1"/>
</dbReference>
<organism evidence="3 4">
    <name type="scientific">Neolamprologus brichardi</name>
    <name type="common">Fairy cichlid</name>
    <name type="synonym">Lamprologus brichardi</name>
    <dbReference type="NCBI Taxonomy" id="32507"/>
    <lineage>
        <taxon>Eukaryota</taxon>
        <taxon>Metazoa</taxon>
        <taxon>Chordata</taxon>
        <taxon>Craniata</taxon>
        <taxon>Vertebrata</taxon>
        <taxon>Euteleostomi</taxon>
        <taxon>Actinopterygii</taxon>
        <taxon>Neopterygii</taxon>
        <taxon>Teleostei</taxon>
        <taxon>Neoteleostei</taxon>
        <taxon>Acanthomorphata</taxon>
        <taxon>Ovalentaria</taxon>
        <taxon>Cichlomorphae</taxon>
        <taxon>Cichliformes</taxon>
        <taxon>Cichlidae</taxon>
        <taxon>African cichlids</taxon>
        <taxon>Pseudocrenilabrinae</taxon>
        <taxon>Lamprologini</taxon>
        <taxon>Neolamprologus</taxon>
    </lineage>
</organism>
<keyword evidence="1" id="KW-0325">Glycoprotein</keyword>
<dbReference type="InterPro" id="IPR003597">
    <property type="entry name" value="Ig_C1-set"/>
</dbReference>
<dbReference type="PANTHER" id="PTHR16675">
    <property type="entry name" value="MHC CLASS I-RELATED"/>
    <property type="match status" value="1"/>
</dbReference>
<dbReference type="PANTHER" id="PTHR16675:SF237">
    <property type="entry name" value="MHC CLASS I ANTIGEN TRANSCRIPT VARIANT 1-RELATED"/>
    <property type="match status" value="1"/>
</dbReference>
<dbReference type="AlphaFoldDB" id="A0A3Q4I1Z2"/>
<dbReference type="InterPro" id="IPR036179">
    <property type="entry name" value="Ig-like_dom_sf"/>
</dbReference>
<name>A0A3Q4I1Z2_NEOBR</name>
<dbReference type="SUPFAM" id="SSF48726">
    <property type="entry name" value="Immunoglobulin"/>
    <property type="match status" value="1"/>
</dbReference>
<evidence type="ECO:0000313" key="3">
    <source>
        <dbReference type="Ensembl" id="ENSNBRP00000028726.1"/>
    </source>
</evidence>
<dbReference type="InterPro" id="IPR050208">
    <property type="entry name" value="MHC_class-I_related"/>
</dbReference>
<dbReference type="Pfam" id="PF00129">
    <property type="entry name" value="MHC_I"/>
    <property type="match status" value="1"/>
</dbReference>
<dbReference type="Bgee" id="ENSNBRG00000021889">
    <property type="expression patterns" value="Expressed in liver and 3 other cell types or tissues"/>
</dbReference>
<dbReference type="InterPro" id="IPR013783">
    <property type="entry name" value="Ig-like_fold"/>
</dbReference>
<dbReference type="InterPro" id="IPR007110">
    <property type="entry name" value="Ig-like_dom"/>
</dbReference>
<evidence type="ECO:0000259" key="2">
    <source>
        <dbReference type="PROSITE" id="PS50835"/>
    </source>
</evidence>
<dbReference type="GeneTree" id="ENSGT01120000271828"/>
<dbReference type="SMART" id="SM00407">
    <property type="entry name" value="IGc1"/>
    <property type="match status" value="1"/>
</dbReference>
<dbReference type="GO" id="GO:0006955">
    <property type="term" value="P:immune response"/>
    <property type="evidence" value="ECO:0007669"/>
    <property type="project" value="TreeGrafter"/>
</dbReference>
<accession>A0A3Q4I1Z2</accession>
<dbReference type="Pfam" id="PF07654">
    <property type="entry name" value="C1-set"/>
    <property type="match status" value="1"/>
</dbReference>